<proteinExistence type="inferred from homology"/>
<evidence type="ECO:0000256" key="6">
    <source>
        <dbReference type="ARBA" id="ARBA00022801"/>
    </source>
</evidence>
<dbReference type="SMART" id="SM00477">
    <property type="entry name" value="NUC"/>
    <property type="match status" value="1"/>
</dbReference>
<keyword evidence="7" id="KW-0460">Magnesium</keyword>
<dbReference type="Gene3D" id="3.40.570.10">
    <property type="entry name" value="Extracellular Endonuclease, subunit A"/>
    <property type="match status" value="1"/>
</dbReference>
<dbReference type="PANTHER" id="PTHR13966">
    <property type="entry name" value="ENDONUCLEASE RELATED"/>
    <property type="match status" value="1"/>
</dbReference>
<dbReference type="AlphaFoldDB" id="A0A3B1CRC2"/>
<dbReference type="SMART" id="SM00892">
    <property type="entry name" value="Endonuclease_NS"/>
    <property type="match status" value="1"/>
</dbReference>
<dbReference type="SUPFAM" id="SSF54060">
    <property type="entry name" value="His-Me finger endonucleases"/>
    <property type="match status" value="1"/>
</dbReference>
<dbReference type="GO" id="GO:0004519">
    <property type="term" value="F:endonuclease activity"/>
    <property type="evidence" value="ECO:0007669"/>
    <property type="project" value="UniProtKB-KW"/>
</dbReference>
<evidence type="ECO:0000313" key="10">
    <source>
        <dbReference type="EMBL" id="VAX29041.1"/>
    </source>
</evidence>
<dbReference type="GO" id="GO:0046872">
    <property type="term" value="F:metal ion binding"/>
    <property type="evidence" value="ECO:0007669"/>
    <property type="project" value="UniProtKB-KW"/>
</dbReference>
<dbReference type="InterPro" id="IPR020821">
    <property type="entry name" value="ENPP1-3/EXOG-like_nuc-like"/>
</dbReference>
<dbReference type="InterPro" id="IPR018524">
    <property type="entry name" value="DNA/RNA_endonuclease_AS"/>
</dbReference>
<feature type="domain" description="DNA/RNA non-specific endonuclease/pyrophosphatase/phosphodiesterase" evidence="9">
    <location>
        <begin position="49"/>
        <end position="243"/>
    </location>
</feature>
<accession>A0A3B1CRC2</accession>
<gene>
    <name evidence="10" type="ORF">MNBD_IGNAVI01-3041</name>
</gene>
<keyword evidence="3" id="KW-0540">Nuclease</keyword>
<dbReference type="GO" id="GO:0016787">
    <property type="term" value="F:hydrolase activity"/>
    <property type="evidence" value="ECO:0007669"/>
    <property type="project" value="UniProtKB-KW"/>
</dbReference>
<organism evidence="10">
    <name type="scientific">hydrothermal vent metagenome</name>
    <dbReference type="NCBI Taxonomy" id="652676"/>
    <lineage>
        <taxon>unclassified sequences</taxon>
        <taxon>metagenomes</taxon>
        <taxon>ecological metagenomes</taxon>
    </lineage>
</organism>
<dbReference type="InterPro" id="IPR044929">
    <property type="entry name" value="DNA/RNA_non-sp_Endonuclease_sf"/>
</dbReference>
<dbReference type="PANTHER" id="PTHR13966:SF5">
    <property type="entry name" value="ENDONUCLEASE G, MITOCHONDRIAL"/>
    <property type="match status" value="1"/>
</dbReference>
<sequence length="256" mass="29275">MKLKFIYWISYLLIFLFILSCSATKESKKESEAVTTQKSALIDSSDIVFHKAYSLKYDEEHEQADWVRYTLTKEHLLMEQVKRSNNFKTDTLVKTGSATPDDYKHSGYDRGHLAPAADMSWSKVTMQESFYMSNMSPQLPSFNRGVWKRLEGKVREWAIEYDTLYVVTGPVLKDSLKIIGVNQVSVPEYFYKALLVYTTTNQRAIGFILPNTKSTTPIDSFAVSIDSVESVTGIDFFSTLPDSVEEILESKTEIFK</sequence>
<dbReference type="CDD" id="cd00091">
    <property type="entry name" value="NUC"/>
    <property type="match status" value="1"/>
</dbReference>
<dbReference type="GO" id="GO:0003676">
    <property type="term" value="F:nucleic acid binding"/>
    <property type="evidence" value="ECO:0007669"/>
    <property type="project" value="InterPro"/>
</dbReference>
<dbReference type="PROSITE" id="PS51257">
    <property type="entry name" value="PROKAR_LIPOPROTEIN"/>
    <property type="match status" value="1"/>
</dbReference>
<keyword evidence="5" id="KW-0255">Endonuclease</keyword>
<comment type="cofactor">
    <cofactor evidence="1">
        <name>Mg(2+)</name>
        <dbReference type="ChEBI" id="CHEBI:18420"/>
    </cofactor>
</comment>
<evidence type="ECO:0000256" key="1">
    <source>
        <dbReference type="ARBA" id="ARBA00001946"/>
    </source>
</evidence>
<evidence type="ECO:0000256" key="2">
    <source>
        <dbReference type="ARBA" id="ARBA00010052"/>
    </source>
</evidence>
<evidence type="ECO:0000259" key="8">
    <source>
        <dbReference type="SMART" id="SM00477"/>
    </source>
</evidence>
<protein>
    <recommendedName>
        <fullName evidence="11">Endonuclease</fullName>
    </recommendedName>
</protein>
<dbReference type="InterPro" id="IPR040255">
    <property type="entry name" value="Non-specific_endonuclease"/>
</dbReference>
<dbReference type="PROSITE" id="PS01070">
    <property type="entry name" value="NUCLEASE_NON_SPEC"/>
    <property type="match status" value="1"/>
</dbReference>
<evidence type="ECO:0008006" key="11">
    <source>
        <dbReference type="Google" id="ProtNLM"/>
    </source>
</evidence>
<evidence type="ECO:0000256" key="5">
    <source>
        <dbReference type="ARBA" id="ARBA00022759"/>
    </source>
</evidence>
<reference evidence="10" key="1">
    <citation type="submission" date="2018-06" db="EMBL/GenBank/DDBJ databases">
        <authorList>
            <person name="Zhirakovskaya E."/>
        </authorList>
    </citation>
    <scope>NUCLEOTIDE SEQUENCE</scope>
</reference>
<keyword evidence="4" id="KW-0479">Metal-binding</keyword>
<evidence type="ECO:0000259" key="9">
    <source>
        <dbReference type="SMART" id="SM00892"/>
    </source>
</evidence>
<comment type="similarity">
    <text evidence="2">Belongs to the DNA/RNA non-specific endonuclease family.</text>
</comment>
<evidence type="ECO:0000256" key="3">
    <source>
        <dbReference type="ARBA" id="ARBA00022722"/>
    </source>
</evidence>
<evidence type="ECO:0000256" key="7">
    <source>
        <dbReference type="ARBA" id="ARBA00022842"/>
    </source>
</evidence>
<dbReference type="EMBL" id="UOGD01000435">
    <property type="protein sequence ID" value="VAX29041.1"/>
    <property type="molecule type" value="Genomic_DNA"/>
</dbReference>
<feature type="domain" description="ENPP1-3/EXOG-like endonuclease/phosphodiesterase" evidence="8">
    <location>
        <begin position="50"/>
        <end position="243"/>
    </location>
</feature>
<evidence type="ECO:0000256" key="4">
    <source>
        <dbReference type="ARBA" id="ARBA00022723"/>
    </source>
</evidence>
<dbReference type="InterPro" id="IPR044925">
    <property type="entry name" value="His-Me_finger_sf"/>
</dbReference>
<keyword evidence="6" id="KW-0378">Hydrolase</keyword>
<dbReference type="Pfam" id="PF01223">
    <property type="entry name" value="Endonuclease_NS"/>
    <property type="match status" value="1"/>
</dbReference>
<dbReference type="InterPro" id="IPR001604">
    <property type="entry name" value="Endo_G_ENPP1-like_dom"/>
</dbReference>
<name>A0A3B1CRC2_9ZZZZ</name>